<protein>
    <recommendedName>
        <fullName evidence="4">Verru_Chthon cassette protein A</fullName>
    </recommendedName>
</protein>
<comment type="caution">
    <text evidence="2">The sequence shown here is derived from an EMBL/GenBank/DDBJ whole genome shotgun (WGS) entry which is preliminary data.</text>
</comment>
<dbReference type="Proteomes" id="UP000644507">
    <property type="component" value="Unassembled WGS sequence"/>
</dbReference>
<keyword evidence="1" id="KW-0812">Transmembrane</keyword>
<accession>A0A918WN15</accession>
<proteinExistence type="predicted"/>
<keyword evidence="1" id="KW-0472">Membrane</keyword>
<name>A0A918WN15_9BACT</name>
<reference evidence="2" key="1">
    <citation type="journal article" date="2014" name="Int. J. Syst. Evol. Microbiol.">
        <title>Complete genome sequence of Corynebacterium casei LMG S-19264T (=DSM 44701T), isolated from a smear-ripened cheese.</title>
        <authorList>
            <consortium name="US DOE Joint Genome Institute (JGI-PGF)"/>
            <person name="Walter F."/>
            <person name="Albersmeier A."/>
            <person name="Kalinowski J."/>
            <person name="Ruckert C."/>
        </authorList>
    </citation>
    <scope>NUCLEOTIDE SEQUENCE</scope>
    <source>
        <strain evidence="2">KCTC 12988</strain>
    </source>
</reference>
<reference evidence="2" key="2">
    <citation type="submission" date="2020-09" db="EMBL/GenBank/DDBJ databases">
        <authorList>
            <person name="Sun Q."/>
            <person name="Kim S."/>
        </authorList>
    </citation>
    <scope>NUCLEOTIDE SEQUENCE</scope>
    <source>
        <strain evidence="2">KCTC 12988</strain>
    </source>
</reference>
<keyword evidence="1" id="KW-1133">Transmembrane helix</keyword>
<evidence type="ECO:0000313" key="2">
    <source>
        <dbReference type="EMBL" id="GHC60267.1"/>
    </source>
</evidence>
<sequence length="1232" mass="134855">MRLPHPPRKYLPRGARPSHAGGFSLIVTVTLLLLLSLIAIGLLSLSSTVVRSSRRDGSMAEARANARLGLLLALGELQRTMGPDTRISANGDILSSDGSVANGMRHVTGVWNAWDPNPSQIGSYQSHKKGAPIDDPVTRGGATLTRPDGGFHRWLVSSMSLQAASEVEFARKGSQGELVTLVPPAGQSRDTLVSAARVPLFNNKRQTKGQFAWVVLDEGQKAATNSAAPENPSFSALQTLATQSELAWRRVSEWSALDNLSAQQRQKLVTRSTLSLGGVGKVNESIHDLTPYSATVMSNTARGGLRTDLSLLLGSEELPPDYAHRHLYSDSDTPLMEAPDRSRHRYSWPSPDPQWQILHKFHRIPIDTFAGNRENPRLRFSMTANAARSSIPHRPNGFTGMRSDLKTAESYHNSLKLSPVISKAQFIFSLTFARGSGMANSNKNGFWDRDGGRAQSRWKAQALMIIDPVITLWNPYDVPIDVSSFRIFLYRIPVAFQFNTSNPRIETPSEYTEYVMAIAPGANVNRNFAYPLNIVPEQGQRSIELLPGEHRVFSAQDYQSSWAIGMGHTEGKAVTMAPGWYPPGSGGRFAAKVGGISTENLYRGTGGQTTAFFKNKRGVRFPTAGLPVEANDQIRISVRPSSSEIGKFVTAGNRAVDFYLRYGVDVPDSRIRGGNEQQDIPDFGAIELDYGDRIGDILRSYEAGTELPVFPIERDDILTAPMAGGHTSLNRNRQVRGTIKKKPFLVATLHLKSLVNDEFRSKFPAKAWIHNNPTAVYASAGSAGQMEDLAAQQYEFSYQPLQGDWLNGGFPEITGDRNQGYGGPSPGVEDGRIFAPFSSLPRSAPTSLAQFRHAPLNSSGKQPLQAQVIANSFAHPLLEPDQVIDHSNAYLDHSFLANQTLFDQVFFSGANTSDLYSRFLQGKTPLMQSRLQSLAKGTKVAEDFADLPTPYEEAAAHVLFNGAFNVNSTSHHAWQAFLTAMNHESIPQLESLNQGGLGTLSNSGKDSFTSRYQIPIEESLGDNLDPFGGGDERPAWTGHRRLTDQEIERLATNLVEEVKLRGPFQSLGEFINRRAEDSALANEGALQAAIDKSGLNDVPLRDTGLEIFADSGGQSGFANPNAAEGSSLVGTPGYLTQGDLLHSLAPALTARSDTFRIRSYGASTNKRGQIMAEAWCEAVVQRFPNYLDETNLPGDHPSRPDTNPLSEINERFGRRFRIISFRWLAAEELLAS</sequence>
<dbReference type="EMBL" id="BMXI01000013">
    <property type="protein sequence ID" value="GHC60267.1"/>
    <property type="molecule type" value="Genomic_DNA"/>
</dbReference>
<organism evidence="2 3">
    <name type="scientific">Roseibacillus persicicus</name>
    <dbReference type="NCBI Taxonomy" id="454148"/>
    <lineage>
        <taxon>Bacteria</taxon>
        <taxon>Pseudomonadati</taxon>
        <taxon>Verrucomicrobiota</taxon>
        <taxon>Verrucomicrobiia</taxon>
        <taxon>Verrucomicrobiales</taxon>
        <taxon>Verrucomicrobiaceae</taxon>
        <taxon>Roseibacillus</taxon>
    </lineage>
</organism>
<dbReference type="AlphaFoldDB" id="A0A918WN15"/>
<keyword evidence="3" id="KW-1185">Reference proteome</keyword>
<evidence type="ECO:0000313" key="3">
    <source>
        <dbReference type="Proteomes" id="UP000644507"/>
    </source>
</evidence>
<evidence type="ECO:0008006" key="4">
    <source>
        <dbReference type="Google" id="ProtNLM"/>
    </source>
</evidence>
<evidence type="ECO:0000256" key="1">
    <source>
        <dbReference type="SAM" id="Phobius"/>
    </source>
</evidence>
<dbReference type="RefSeq" id="WP_189571415.1">
    <property type="nucleotide sequence ID" value="NZ_BMXI01000013.1"/>
</dbReference>
<gene>
    <name evidence="2" type="ORF">GCM10007100_29450</name>
</gene>
<feature type="transmembrane region" description="Helical" evidence="1">
    <location>
        <begin position="21"/>
        <end position="45"/>
    </location>
</feature>